<reference evidence="9" key="1">
    <citation type="submission" date="2022-11" db="EMBL/GenBank/DDBJ databases">
        <authorList>
            <person name="Morgan W.R."/>
            <person name="Tartar A."/>
        </authorList>
    </citation>
    <scope>NUCLEOTIDE SEQUENCE</scope>
    <source>
        <strain evidence="9">ARSEF 373</strain>
    </source>
</reference>
<dbReference type="InterPro" id="IPR039599">
    <property type="entry name" value="RBM48"/>
</dbReference>
<dbReference type="InterPro" id="IPR035979">
    <property type="entry name" value="RBD_domain_sf"/>
</dbReference>
<evidence type="ECO:0000256" key="4">
    <source>
        <dbReference type="ARBA" id="ARBA00022728"/>
    </source>
</evidence>
<feature type="region of interest" description="Disordered" evidence="8">
    <location>
        <begin position="134"/>
        <end position="199"/>
    </location>
</feature>
<keyword evidence="6" id="KW-0508">mRNA splicing</keyword>
<dbReference type="Proteomes" id="UP001146120">
    <property type="component" value="Unassembled WGS sequence"/>
</dbReference>
<evidence type="ECO:0000256" key="7">
    <source>
        <dbReference type="ARBA" id="ARBA00035004"/>
    </source>
</evidence>
<evidence type="ECO:0000256" key="3">
    <source>
        <dbReference type="ARBA" id="ARBA00022664"/>
    </source>
</evidence>
<dbReference type="GO" id="GO:0006397">
    <property type="term" value="P:mRNA processing"/>
    <property type="evidence" value="ECO:0007669"/>
    <property type="project" value="UniProtKB-KW"/>
</dbReference>
<dbReference type="SUPFAM" id="SSF54928">
    <property type="entry name" value="RNA-binding domain, RBD"/>
    <property type="match status" value="1"/>
</dbReference>
<proteinExistence type="inferred from homology"/>
<evidence type="ECO:0000256" key="2">
    <source>
        <dbReference type="ARBA" id="ARBA00015189"/>
    </source>
</evidence>
<evidence type="ECO:0000256" key="1">
    <source>
        <dbReference type="ARBA" id="ARBA00006938"/>
    </source>
</evidence>
<accession>A0AAV2YFQ3</accession>
<evidence type="ECO:0000256" key="5">
    <source>
        <dbReference type="ARBA" id="ARBA00022884"/>
    </source>
</evidence>
<keyword evidence="4" id="KW-0747">Spliceosome</keyword>
<dbReference type="AlphaFoldDB" id="A0AAV2YFQ3"/>
<comment type="similarity">
    <text evidence="1">Belongs to the RBM48 family.</text>
</comment>
<dbReference type="PANTHER" id="PTHR20957">
    <property type="entry name" value="RNA-BINDING PROTEIN 48"/>
    <property type="match status" value="1"/>
</dbReference>
<dbReference type="CDD" id="cd12442">
    <property type="entry name" value="RRM_RBM48"/>
    <property type="match status" value="1"/>
</dbReference>
<evidence type="ECO:0000256" key="8">
    <source>
        <dbReference type="SAM" id="MobiDB-lite"/>
    </source>
</evidence>
<name>A0AAV2YFQ3_9STRA</name>
<evidence type="ECO:0000313" key="10">
    <source>
        <dbReference type="Proteomes" id="UP001146120"/>
    </source>
</evidence>
<evidence type="ECO:0000313" key="9">
    <source>
        <dbReference type="EMBL" id="DAZ92920.1"/>
    </source>
</evidence>
<comment type="function">
    <text evidence="7">As a component of the minor spliceosome, involved in the splicing of U12-type introns in pre-mRNAs.</text>
</comment>
<feature type="compositionally biased region" description="Low complexity" evidence="8">
    <location>
        <begin position="148"/>
        <end position="158"/>
    </location>
</feature>
<keyword evidence="3" id="KW-0507">mRNA processing</keyword>
<feature type="compositionally biased region" description="Pro residues" evidence="8">
    <location>
        <begin position="178"/>
        <end position="191"/>
    </location>
</feature>
<dbReference type="PANTHER" id="PTHR20957:SF0">
    <property type="entry name" value="RNA-BINDING PROTEIN 48"/>
    <property type="match status" value="1"/>
</dbReference>
<keyword evidence="10" id="KW-1185">Reference proteome</keyword>
<sequence length="199" mass="23091">MAPRDRERNVRVFTVAHESRYVVVRNVPSLGVIEDLLKRLSLYGRICEYRVLDHLDDRHRALVNEDDADEDNATQQFTDVVWVQYEDVINARHAKIRAVQKPFFGSMLRICYAPQYETIEDTALKLKARRELLERRAQPPQRQRREPVAAVDGPAVDAEFIGPRLPSQAPAQWQLKSQPPPPPRSDPPMDNPKPKRRRI</sequence>
<dbReference type="EMBL" id="DAKRPA010000367">
    <property type="protein sequence ID" value="DAZ92920.1"/>
    <property type="molecule type" value="Genomic_DNA"/>
</dbReference>
<feature type="compositionally biased region" description="Basic and acidic residues" evidence="8">
    <location>
        <begin position="134"/>
        <end position="147"/>
    </location>
</feature>
<dbReference type="InterPro" id="IPR034264">
    <property type="entry name" value="RBM48_RRM"/>
</dbReference>
<dbReference type="GO" id="GO:0008380">
    <property type="term" value="P:RNA splicing"/>
    <property type="evidence" value="ECO:0007669"/>
    <property type="project" value="UniProtKB-KW"/>
</dbReference>
<evidence type="ECO:0000256" key="6">
    <source>
        <dbReference type="ARBA" id="ARBA00023187"/>
    </source>
</evidence>
<protein>
    <recommendedName>
        <fullName evidence="2">RNA-binding protein 48</fullName>
    </recommendedName>
</protein>
<keyword evidence="5" id="KW-0694">RNA-binding</keyword>
<comment type="caution">
    <text evidence="9">The sequence shown here is derived from an EMBL/GenBank/DDBJ whole genome shotgun (WGS) entry which is preliminary data.</text>
</comment>
<reference evidence="9" key="2">
    <citation type="journal article" date="2023" name="Microbiol Resour">
        <title>Decontamination and Annotation of the Draft Genome Sequence of the Oomycete Lagenidium giganteum ARSEF 373.</title>
        <authorList>
            <person name="Morgan W.R."/>
            <person name="Tartar A."/>
        </authorList>
    </citation>
    <scope>NUCLEOTIDE SEQUENCE</scope>
    <source>
        <strain evidence="9">ARSEF 373</strain>
    </source>
</reference>
<dbReference type="GO" id="GO:0005654">
    <property type="term" value="C:nucleoplasm"/>
    <property type="evidence" value="ECO:0007669"/>
    <property type="project" value="TreeGrafter"/>
</dbReference>
<gene>
    <name evidence="9" type="ORF">N0F65_011325</name>
</gene>
<dbReference type="GO" id="GO:0003723">
    <property type="term" value="F:RNA binding"/>
    <property type="evidence" value="ECO:0007669"/>
    <property type="project" value="UniProtKB-KW"/>
</dbReference>
<organism evidence="9 10">
    <name type="scientific">Lagenidium giganteum</name>
    <dbReference type="NCBI Taxonomy" id="4803"/>
    <lineage>
        <taxon>Eukaryota</taxon>
        <taxon>Sar</taxon>
        <taxon>Stramenopiles</taxon>
        <taxon>Oomycota</taxon>
        <taxon>Peronosporomycetes</taxon>
        <taxon>Pythiales</taxon>
        <taxon>Pythiaceae</taxon>
    </lineage>
</organism>
<dbReference type="GO" id="GO:0005681">
    <property type="term" value="C:spliceosomal complex"/>
    <property type="evidence" value="ECO:0007669"/>
    <property type="project" value="UniProtKB-KW"/>
</dbReference>